<gene>
    <name evidence="7" type="ORF">V8G57_18915</name>
</gene>
<dbReference type="InterPro" id="IPR003593">
    <property type="entry name" value="AAA+_ATPase"/>
</dbReference>
<dbReference type="CDD" id="cd03220">
    <property type="entry name" value="ABC_KpsT_Wzt"/>
    <property type="match status" value="1"/>
</dbReference>
<keyword evidence="8" id="KW-1185">Reference proteome</keyword>
<comment type="caution">
    <text evidence="7">The sequence shown here is derived from an EMBL/GenBank/DDBJ whole genome shotgun (WGS) entry which is preliminary data.</text>
</comment>
<sequence length="466" mass="51332">MPVEAARACSESEHGAIAIRVKNLSKCYQIYENPRDRLKQFVMPRLQRLGGRSQQQYYREFWALKDVSFEIKKGDSIGIIGRNGSGKSTLLQIVCGTLHPSNGQIEVNGRVAALLELGSGFNPEFTGRENVFMNASVLGLTRQQTEARFAEIEAFADIGDFIDQPVKTYSSGMMVRLAFAVIAHVDADILVIDEALAVGDAFFTQKCMRFLRAFMKTGTVLFVSHDTSAVKSLCNHAIWIEKGKALQEGSPKDVCESYLEAFYEAQQGKSSTTKLKAIKTRDSDRPQKDQRLAFINASNLRNDLQVFKFDPEAGSFGNGGAQITAVEFLDKDDSPLSWVVGGELVTLAVQATAHERLNGPIIGFYIKDRLGQSLFGDNTYLSHVDEQLVGAAGDELRAEFTFLMPVLPPGDYSVNVAIASGTQEQHIQHHWITDAVMFKSESSSSSTGLIGIPMQQIKLDVARNLT</sequence>
<keyword evidence="4" id="KW-0547">Nucleotide-binding</keyword>
<dbReference type="Pfam" id="PF00005">
    <property type="entry name" value="ABC_tran"/>
    <property type="match status" value="1"/>
</dbReference>
<dbReference type="RefSeq" id="WP_342830692.1">
    <property type="nucleotide sequence ID" value="NZ_JBANDC010000014.1"/>
</dbReference>
<dbReference type="Gene3D" id="2.70.50.60">
    <property type="entry name" value="abc- transporter (atp binding component) like domain"/>
    <property type="match status" value="1"/>
</dbReference>
<keyword evidence="2" id="KW-0813">Transport</keyword>
<evidence type="ECO:0000256" key="1">
    <source>
        <dbReference type="ARBA" id="ARBA00005417"/>
    </source>
</evidence>
<name>A0ABU9PZR6_9BURK</name>
<dbReference type="Gene3D" id="3.40.50.300">
    <property type="entry name" value="P-loop containing nucleotide triphosphate hydrolases"/>
    <property type="match status" value="1"/>
</dbReference>
<keyword evidence="3" id="KW-1003">Cell membrane</keyword>
<dbReference type="InterPro" id="IPR050683">
    <property type="entry name" value="Bact_Polysacc_Export_ATP-bd"/>
</dbReference>
<evidence type="ECO:0000313" key="7">
    <source>
        <dbReference type="EMBL" id="MEM4989465.1"/>
    </source>
</evidence>
<dbReference type="InterPro" id="IPR029439">
    <property type="entry name" value="Wzt_C"/>
</dbReference>
<keyword evidence="5 7" id="KW-0067">ATP-binding</keyword>
<evidence type="ECO:0000256" key="4">
    <source>
        <dbReference type="ARBA" id="ARBA00022741"/>
    </source>
</evidence>
<dbReference type="PROSITE" id="PS50893">
    <property type="entry name" value="ABC_TRANSPORTER_2"/>
    <property type="match status" value="1"/>
</dbReference>
<protein>
    <submittedName>
        <fullName evidence="7">ABC transporter ATP-binding protein</fullName>
    </submittedName>
</protein>
<dbReference type="EMBL" id="JBANDC010000014">
    <property type="protein sequence ID" value="MEM4989465.1"/>
    <property type="molecule type" value="Genomic_DNA"/>
</dbReference>
<evidence type="ECO:0000259" key="6">
    <source>
        <dbReference type="PROSITE" id="PS50893"/>
    </source>
</evidence>
<dbReference type="SMART" id="SM00382">
    <property type="entry name" value="AAA"/>
    <property type="match status" value="1"/>
</dbReference>
<comment type="similarity">
    <text evidence="1">Belongs to the ABC transporter superfamily.</text>
</comment>
<feature type="domain" description="ABC transporter" evidence="6">
    <location>
        <begin position="19"/>
        <end position="267"/>
    </location>
</feature>
<reference evidence="7 8" key="1">
    <citation type="submission" date="2024-02" db="EMBL/GenBank/DDBJ databases">
        <title>Draft genome sequence of Collimonas sp. strain H4R21, an effective mineral-weathering bacterial strain isolated from the beech rhizosphere.</title>
        <authorList>
            <person name="Morin E."/>
            <person name="Uroz S."/>
            <person name="Leveau J.H.J."/>
            <person name="Kumar R."/>
            <person name="Rey M.W."/>
            <person name="Pham J."/>
        </authorList>
    </citation>
    <scope>NUCLEOTIDE SEQUENCE [LARGE SCALE GENOMIC DNA]</scope>
    <source>
        <strain evidence="7 8">H4R21</strain>
    </source>
</reference>
<dbReference type="PRINTS" id="PR01868">
    <property type="entry name" value="ABCEFAMILY"/>
</dbReference>
<dbReference type="InterPro" id="IPR017871">
    <property type="entry name" value="ABC_transporter-like_CS"/>
</dbReference>
<dbReference type="PROSITE" id="PS00211">
    <property type="entry name" value="ABC_TRANSPORTER_1"/>
    <property type="match status" value="1"/>
</dbReference>
<dbReference type="InterPro" id="IPR027417">
    <property type="entry name" value="P-loop_NTPase"/>
</dbReference>
<dbReference type="InterPro" id="IPR015860">
    <property type="entry name" value="ABC_transpr_TagH-like"/>
</dbReference>
<dbReference type="Proteomes" id="UP001495910">
    <property type="component" value="Unassembled WGS sequence"/>
</dbReference>
<dbReference type="SUPFAM" id="SSF52540">
    <property type="entry name" value="P-loop containing nucleoside triphosphate hydrolases"/>
    <property type="match status" value="1"/>
</dbReference>
<evidence type="ECO:0000256" key="3">
    <source>
        <dbReference type="ARBA" id="ARBA00022475"/>
    </source>
</evidence>
<accession>A0ABU9PZR6</accession>
<evidence type="ECO:0000256" key="2">
    <source>
        <dbReference type="ARBA" id="ARBA00022448"/>
    </source>
</evidence>
<organism evidence="7 8">
    <name type="scientific">Collimonas rhizosphaerae</name>
    <dbReference type="NCBI Taxonomy" id="3126357"/>
    <lineage>
        <taxon>Bacteria</taxon>
        <taxon>Pseudomonadati</taxon>
        <taxon>Pseudomonadota</taxon>
        <taxon>Betaproteobacteria</taxon>
        <taxon>Burkholderiales</taxon>
        <taxon>Oxalobacteraceae</taxon>
        <taxon>Collimonas</taxon>
    </lineage>
</organism>
<dbReference type="GO" id="GO:0005524">
    <property type="term" value="F:ATP binding"/>
    <property type="evidence" value="ECO:0007669"/>
    <property type="project" value="UniProtKB-KW"/>
</dbReference>
<dbReference type="CDD" id="cd10147">
    <property type="entry name" value="Wzt_C-like"/>
    <property type="match status" value="1"/>
</dbReference>
<dbReference type="PANTHER" id="PTHR46743">
    <property type="entry name" value="TEICHOIC ACIDS EXPORT ATP-BINDING PROTEIN TAGH"/>
    <property type="match status" value="1"/>
</dbReference>
<dbReference type="InterPro" id="IPR003439">
    <property type="entry name" value="ABC_transporter-like_ATP-bd"/>
</dbReference>
<dbReference type="PANTHER" id="PTHR46743:SF2">
    <property type="entry name" value="TEICHOIC ACIDS EXPORT ATP-BINDING PROTEIN TAGH"/>
    <property type="match status" value="1"/>
</dbReference>
<proteinExistence type="inferred from homology"/>
<dbReference type="Pfam" id="PF14524">
    <property type="entry name" value="Wzt_C"/>
    <property type="match status" value="1"/>
</dbReference>
<dbReference type="InterPro" id="IPR013283">
    <property type="entry name" value="RLI1"/>
</dbReference>
<evidence type="ECO:0000313" key="8">
    <source>
        <dbReference type="Proteomes" id="UP001495910"/>
    </source>
</evidence>
<keyword evidence="3" id="KW-0472">Membrane</keyword>
<evidence type="ECO:0000256" key="5">
    <source>
        <dbReference type="ARBA" id="ARBA00022840"/>
    </source>
</evidence>